<gene>
    <name evidence="2" type="ORF">C1SCF055_LOCUS35751</name>
</gene>
<accession>A0A9P1GDZ9</accession>
<feature type="region of interest" description="Disordered" evidence="1">
    <location>
        <begin position="312"/>
        <end position="376"/>
    </location>
</feature>
<dbReference type="Proteomes" id="UP001152797">
    <property type="component" value="Unassembled WGS sequence"/>
</dbReference>
<dbReference type="EMBL" id="CAMXCT020004824">
    <property type="protein sequence ID" value="CAL1163856.1"/>
    <property type="molecule type" value="Genomic_DNA"/>
</dbReference>
<feature type="compositionally biased region" description="Basic and acidic residues" evidence="1">
    <location>
        <begin position="361"/>
        <end position="375"/>
    </location>
</feature>
<dbReference type="EMBL" id="CAMXCT010004824">
    <property type="protein sequence ID" value="CAI4010481.1"/>
    <property type="molecule type" value="Genomic_DNA"/>
</dbReference>
<evidence type="ECO:0000256" key="1">
    <source>
        <dbReference type="SAM" id="MobiDB-lite"/>
    </source>
</evidence>
<feature type="compositionally biased region" description="Polar residues" evidence="1">
    <location>
        <begin position="406"/>
        <end position="429"/>
    </location>
</feature>
<dbReference type="AlphaFoldDB" id="A0A9P1GDZ9"/>
<comment type="caution">
    <text evidence="2">The sequence shown here is derived from an EMBL/GenBank/DDBJ whole genome shotgun (WGS) entry which is preliminary data.</text>
</comment>
<reference evidence="2" key="1">
    <citation type="submission" date="2022-10" db="EMBL/GenBank/DDBJ databases">
        <authorList>
            <person name="Chen Y."/>
            <person name="Dougan E. K."/>
            <person name="Chan C."/>
            <person name="Rhodes N."/>
            <person name="Thang M."/>
        </authorList>
    </citation>
    <scope>NUCLEOTIDE SEQUENCE</scope>
</reference>
<evidence type="ECO:0000313" key="4">
    <source>
        <dbReference type="Proteomes" id="UP001152797"/>
    </source>
</evidence>
<sequence length="657" mass="72321">MDGCAHNLLTDTGFLFAIRQLLRVKEGGLSFWGLPCNSFAFMARGQHQRTAGSPFGCQHFPFVISGNILATRMVCLLALSICRRLRFFLEQPDRSMAVVFPYLMHLMSFTQVEPQRIFWWMGMFGGWSQKPELGLGNCCWMPKLFRPMEHAHREQIKIRAAAQNREMTKKSVKKGTQKKQVTGGRHLKESSAYPRDFGREVAKLHAESMVDNAPVVDLADLISGGYKDLPAGCDWTHGNFRSLLDLASYAARHGGYQVDPDVPFQIEPSPTAFAKLKARLDKEGWLTTPFEQPWISMKSGSAVPTAAKSAKPVATPARAVPTMAVPPKKKTSLTGPSLVKSEKVELVKPPPPTSFTPVKSPDQKKPKAAEPRHGEGLAIRRSLCADMDAAGLASGGEIAPSGSGAGSQSVTSPNGVTSPPDGSTVNGSNGDDRPSLRSLETQSTIPLGHVDPVEADVAVDGKYNQALWKCLFEDIPDKEVAVDQLLIPTAHWLDTRLDNGDIDSIDPFMKEACEKAVKLRSIAEQKEQIMQEKNKARSTELSKIAVAADAMIDLQLKKVKDFGGTSPEESPLFKVNKENILVWKSNKTQLVEKAYQCVVDDWKRSEHDCTDQIRAMVELAFSVWEKRNFSEPSPGVDPELFGELEAILESQSTHPVT</sequence>
<dbReference type="EMBL" id="CAMXCT030004824">
    <property type="protein sequence ID" value="CAL4797793.1"/>
    <property type="molecule type" value="Genomic_DNA"/>
</dbReference>
<feature type="region of interest" description="Disordered" evidence="1">
    <location>
        <begin position="167"/>
        <end position="189"/>
    </location>
</feature>
<name>A0A9P1GDZ9_9DINO</name>
<keyword evidence="4" id="KW-1185">Reference proteome</keyword>
<proteinExistence type="predicted"/>
<evidence type="ECO:0000313" key="2">
    <source>
        <dbReference type="EMBL" id="CAI4010481.1"/>
    </source>
</evidence>
<evidence type="ECO:0000313" key="3">
    <source>
        <dbReference type="EMBL" id="CAL4797793.1"/>
    </source>
</evidence>
<feature type="region of interest" description="Disordered" evidence="1">
    <location>
        <begin position="395"/>
        <end position="437"/>
    </location>
</feature>
<reference evidence="3 4" key="2">
    <citation type="submission" date="2024-05" db="EMBL/GenBank/DDBJ databases">
        <authorList>
            <person name="Chen Y."/>
            <person name="Shah S."/>
            <person name="Dougan E. K."/>
            <person name="Thang M."/>
            <person name="Chan C."/>
        </authorList>
    </citation>
    <scope>NUCLEOTIDE SEQUENCE [LARGE SCALE GENOMIC DNA]</scope>
</reference>
<organism evidence="2">
    <name type="scientific">Cladocopium goreaui</name>
    <dbReference type="NCBI Taxonomy" id="2562237"/>
    <lineage>
        <taxon>Eukaryota</taxon>
        <taxon>Sar</taxon>
        <taxon>Alveolata</taxon>
        <taxon>Dinophyceae</taxon>
        <taxon>Suessiales</taxon>
        <taxon>Symbiodiniaceae</taxon>
        <taxon>Cladocopium</taxon>
    </lineage>
</organism>
<protein>
    <submittedName>
        <fullName evidence="3">Rhamnose biosynthetic enzyme 1</fullName>
    </submittedName>
</protein>